<reference evidence="3 4" key="1">
    <citation type="submission" date="2013-09" db="EMBL/GenBank/DDBJ databases">
        <title>Genome sequencing of Arenimonas metalli.</title>
        <authorList>
            <person name="Chen F."/>
            <person name="Wang G."/>
        </authorList>
    </citation>
    <scope>NUCLEOTIDE SEQUENCE [LARGE SCALE GENOMIC DNA]</scope>
    <source>
        <strain evidence="3 4">CF5-1</strain>
    </source>
</reference>
<dbReference type="AlphaFoldDB" id="A0A091B0S2"/>
<sequence>MTNPARLPAGVLLAAALATGCASLEGPAGTTLVFESVNVVDTVDGRRLPPQDVFVAGDRIVALHPAGERTGPPGATRVDGRGRWLMPGLWDMHAHWYDEATLPVFTLHGVTGLRQMRGYSGQYATRAKGIEGTLAAPRVFLASPLVDGPTPASPPAMKVVDEASARETVRIVAASRADFLKVYDQVPKAAYLALRDEARRASVRIEGHVPIEMDWREVSEGGTQRSFEHLHSMMVWTARDPAALQARWLAYHQDLAYNEGISGAKRQETAAIHHAAYDDFDPAQFAALAEVLKRNDTWQTPTCILWRARKGRLDADATPDPRMRLVPGWMQGFWASWWPKDDPEAVAADFAVNERRDAYCLARTRELHEAGVPLLAGSDTIMPYVFPGSSLHEELALMVEAGLPPLAALQAATSGAARFMGRDDLGVVRTGALADLVLVQGDPLADISNTTRIEGFAIGGKWIDSSPREAGLDRIARIVAAPAVADAMGAAAAQDGLDAAIAAYDARCPAPPEQADCGLFNAYYAVPMALANGPDRGRIAEFEDWLETTGASDADLLSALAQARFERGELPAARRLTARALAIAPGDPLLMQLQQKVDVTTVPAAGSAPARDESP</sequence>
<comment type="caution">
    <text evidence="3">The sequence shown here is derived from an EMBL/GenBank/DDBJ whole genome shotgun (WGS) entry which is preliminary data.</text>
</comment>
<protein>
    <recommendedName>
        <fullName evidence="2">Amidohydrolase-related domain-containing protein</fullName>
    </recommendedName>
</protein>
<dbReference type="PATRIC" id="fig|1384056.3.peg.1993"/>
<dbReference type="OrthoDB" id="9807210at2"/>
<dbReference type="PROSITE" id="PS51257">
    <property type="entry name" value="PROKAR_LIPOPROTEIN"/>
    <property type="match status" value="1"/>
</dbReference>
<dbReference type="SUPFAM" id="SSF51338">
    <property type="entry name" value="Composite domain of metallo-dependent hydrolases"/>
    <property type="match status" value="1"/>
</dbReference>
<dbReference type="STRING" id="1384056.N787_13365"/>
<dbReference type="InterPro" id="IPR011059">
    <property type="entry name" value="Metal-dep_hydrolase_composite"/>
</dbReference>
<dbReference type="Pfam" id="PF01979">
    <property type="entry name" value="Amidohydro_1"/>
    <property type="match status" value="1"/>
</dbReference>
<evidence type="ECO:0000259" key="2">
    <source>
        <dbReference type="Pfam" id="PF01979"/>
    </source>
</evidence>
<dbReference type="Gene3D" id="1.20.58.520">
    <property type="entry name" value="Amidohydrolase"/>
    <property type="match status" value="1"/>
</dbReference>
<feature type="chain" id="PRO_5001869096" description="Amidohydrolase-related domain-containing protein" evidence="1">
    <location>
        <begin position="25"/>
        <end position="615"/>
    </location>
</feature>
<dbReference type="SUPFAM" id="SSF51556">
    <property type="entry name" value="Metallo-dependent hydrolases"/>
    <property type="match status" value="1"/>
</dbReference>
<proteinExistence type="predicted"/>
<name>A0A091B0S2_9GAMM</name>
<accession>A0A091B0S2</accession>
<keyword evidence="1" id="KW-0732">Signal</keyword>
<evidence type="ECO:0000256" key="1">
    <source>
        <dbReference type="SAM" id="SignalP"/>
    </source>
</evidence>
<evidence type="ECO:0000313" key="4">
    <source>
        <dbReference type="Proteomes" id="UP000029393"/>
    </source>
</evidence>
<dbReference type="PANTHER" id="PTHR43135">
    <property type="entry name" value="ALPHA-D-RIBOSE 1-METHYLPHOSPHONATE 5-TRIPHOSPHATE DIPHOSPHATASE"/>
    <property type="match status" value="1"/>
</dbReference>
<evidence type="ECO:0000313" key="3">
    <source>
        <dbReference type="EMBL" id="KFN45177.1"/>
    </source>
</evidence>
<dbReference type="InterPro" id="IPR051781">
    <property type="entry name" value="Metallo-dep_Hydrolase"/>
</dbReference>
<dbReference type="InterPro" id="IPR032466">
    <property type="entry name" value="Metal_Hydrolase"/>
</dbReference>
<dbReference type="Gene3D" id="3.30.110.90">
    <property type="entry name" value="Amidohydrolase"/>
    <property type="match status" value="2"/>
</dbReference>
<dbReference type="Gene3D" id="2.30.40.10">
    <property type="entry name" value="Urease, subunit C, domain 1"/>
    <property type="match status" value="2"/>
</dbReference>
<dbReference type="PANTHER" id="PTHR43135:SF3">
    <property type="entry name" value="ALPHA-D-RIBOSE 1-METHYLPHOSPHONATE 5-TRIPHOSPHATE DIPHOSPHATASE"/>
    <property type="match status" value="1"/>
</dbReference>
<dbReference type="Proteomes" id="UP000029393">
    <property type="component" value="Unassembled WGS sequence"/>
</dbReference>
<feature type="domain" description="Amidohydrolase-related" evidence="2">
    <location>
        <begin position="364"/>
        <end position="462"/>
    </location>
</feature>
<keyword evidence="4" id="KW-1185">Reference proteome</keyword>
<dbReference type="RefSeq" id="WP_034213552.1">
    <property type="nucleotide sequence ID" value="NZ_AVCK01000032.1"/>
</dbReference>
<dbReference type="InterPro" id="IPR006680">
    <property type="entry name" value="Amidohydro-rel"/>
</dbReference>
<organism evidence="3 4">
    <name type="scientific">Arenimonas metalli CF5-1</name>
    <dbReference type="NCBI Taxonomy" id="1384056"/>
    <lineage>
        <taxon>Bacteria</taxon>
        <taxon>Pseudomonadati</taxon>
        <taxon>Pseudomonadota</taxon>
        <taxon>Gammaproteobacteria</taxon>
        <taxon>Lysobacterales</taxon>
        <taxon>Lysobacteraceae</taxon>
        <taxon>Arenimonas</taxon>
    </lineage>
</organism>
<feature type="signal peptide" evidence="1">
    <location>
        <begin position="1"/>
        <end position="24"/>
    </location>
</feature>
<dbReference type="eggNOG" id="COG1228">
    <property type="taxonomic scope" value="Bacteria"/>
</dbReference>
<gene>
    <name evidence="3" type="ORF">N787_13365</name>
</gene>
<dbReference type="GO" id="GO:0016810">
    <property type="term" value="F:hydrolase activity, acting on carbon-nitrogen (but not peptide) bonds"/>
    <property type="evidence" value="ECO:0007669"/>
    <property type="project" value="InterPro"/>
</dbReference>
<dbReference type="Gene3D" id="3.40.50.10910">
    <property type="entry name" value="Amidohydrolase"/>
    <property type="match status" value="1"/>
</dbReference>
<dbReference type="EMBL" id="AVCK01000032">
    <property type="protein sequence ID" value="KFN45177.1"/>
    <property type="molecule type" value="Genomic_DNA"/>
</dbReference>